<dbReference type="EMBL" id="AQHR01000009">
    <property type="protein sequence ID" value="EON79282.1"/>
    <property type="molecule type" value="Genomic_DNA"/>
</dbReference>
<proteinExistence type="predicted"/>
<reference evidence="1 2" key="1">
    <citation type="submission" date="2013-02" db="EMBL/GenBank/DDBJ databases">
        <title>A novel strain isolated from Lonar lake, Maharashtra, India.</title>
        <authorList>
            <person name="Singh A."/>
        </authorList>
    </citation>
    <scope>NUCLEOTIDE SEQUENCE [LARGE SCALE GENOMIC DNA]</scope>
    <source>
        <strain evidence="1 2">AK24</strain>
    </source>
</reference>
<gene>
    <name evidence="1" type="ORF">ADIS_0207</name>
</gene>
<evidence type="ECO:0000313" key="1">
    <source>
        <dbReference type="EMBL" id="EON79282.1"/>
    </source>
</evidence>
<evidence type="ECO:0000313" key="2">
    <source>
        <dbReference type="Proteomes" id="UP000013909"/>
    </source>
</evidence>
<dbReference type="Proteomes" id="UP000013909">
    <property type="component" value="Unassembled WGS sequence"/>
</dbReference>
<accession>R7ZYW1</accession>
<organism evidence="1 2">
    <name type="scientific">Lunatimonas lonarensis</name>
    <dbReference type="NCBI Taxonomy" id="1232681"/>
    <lineage>
        <taxon>Bacteria</taxon>
        <taxon>Pseudomonadati</taxon>
        <taxon>Bacteroidota</taxon>
        <taxon>Cytophagia</taxon>
        <taxon>Cytophagales</taxon>
        <taxon>Cyclobacteriaceae</taxon>
    </lineage>
</organism>
<protein>
    <submittedName>
        <fullName evidence="1">Uncharacterized protein</fullName>
    </submittedName>
</protein>
<sequence>MLAYKVMSVAALFLWQAVFLSFVNAFLLNYFSMYCFATTNSFYFSIVSKFFHLARTKAFRKYQEWSANKSLSTFL</sequence>
<comment type="caution">
    <text evidence="1">The sequence shown here is derived from an EMBL/GenBank/DDBJ whole genome shotgun (WGS) entry which is preliminary data.</text>
</comment>
<dbReference type="AlphaFoldDB" id="R7ZYW1"/>
<keyword evidence="2" id="KW-1185">Reference proteome</keyword>
<name>R7ZYW1_9BACT</name>